<evidence type="ECO:0000313" key="1">
    <source>
        <dbReference type="EMBL" id="CAI9765178.1"/>
    </source>
</evidence>
<evidence type="ECO:0000313" key="2">
    <source>
        <dbReference type="Proteomes" id="UP000834106"/>
    </source>
</evidence>
<keyword evidence="2" id="KW-1185">Reference proteome</keyword>
<dbReference type="AlphaFoldDB" id="A0AAD2DUI5"/>
<organism evidence="1 2">
    <name type="scientific">Fraxinus pennsylvanica</name>
    <dbReference type="NCBI Taxonomy" id="56036"/>
    <lineage>
        <taxon>Eukaryota</taxon>
        <taxon>Viridiplantae</taxon>
        <taxon>Streptophyta</taxon>
        <taxon>Embryophyta</taxon>
        <taxon>Tracheophyta</taxon>
        <taxon>Spermatophyta</taxon>
        <taxon>Magnoliopsida</taxon>
        <taxon>eudicotyledons</taxon>
        <taxon>Gunneridae</taxon>
        <taxon>Pentapetalae</taxon>
        <taxon>asterids</taxon>
        <taxon>lamiids</taxon>
        <taxon>Lamiales</taxon>
        <taxon>Oleaceae</taxon>
        <taxon>Oleeae</taxon>
        <taxon>Fraxinus</taxon>
    </lineage>
</organism>
<sequence>MIFGFTFHRFPVGHRALLSEGIVVTGNSRNDTVDSLFNQNEKSWDWDKLQTLFSPCIVSDIGKIYLSPEEAEDRMFWSLERNGCFSVRSCYRLIYSYIG</sequence>
<proteinExistence type="predicted"/>
<name>A0AAD2DUI5_9LAMI</name>
<gene>
    <name evidence="1" type="ORF">FPE_LOCUS12608</name>
</gene>
<dbReference type="EMBL" id="OU503042">
    <property type="protein sequence ID" value="CAI9765178.1"/>
    <property type="molecule type" value="Genomic_DNA"/>
</dbReference>
<accession>A0AAD2DUI5</accession>
<reference evidence="1" key="1">
    <citation type="submission" date="2023-05" db="EMBL/GenBank/DDBJ databases">
        <authorList>
            <person name="Huff M."/>
        </authorList>
    </citation>
    <scope>NUCLEOTIDE SEQUENCE</scope>
</reference>
<protein>
    <submittedName>
        <fullName evidence="1">Uncharacterized protein</fullName>
    </submittedName>
</protein>
<dbReference type="Proteomes" id="UP000834106">
    <property type="component" value="Chromosome 7"/>
</dbReference>